<name>A0A4Z2IEQ6_9TELE</name>
<evidence type="ECO:0000313" key="2">
    <source>
        <dbReference type="Proteomes" id="UP000314294"/>
    </source>
</evidence>
<proteinExistence type="predicted"/>
<keyword evidence="2" id="KW-1185">Reference proteome</keyword>
<gene>
    <name evidence="1" type="primary">gpr98_6</name>
    <name evidence="1" type="ORF">EYF80_013281</name>
</gene>
<dbReference type="AlphaFoldDB" id="A0A4Z2IEQ6"/>
<organism evidence="1 2">
    <name type="scientific">Liparis tanakae</name>
    <name type="common">Tanaka's snailfish</name>
    <dbReference type="NCBI Taxonomy" id="230148"/>
    <lineage>
        <taxon>Eukaryota</taxon>
        <taxon>Metazoa</taxon>
        <taxon>Chordata</taxon>
        <taxon>Craniata</taxon>
        <taxon>Vertebrata</taxon>
        <taxon>Euteleostomi</taxon>
        <taxon>Actinopterygii</taxon>
        <taxon>Neopterygii</taxon>
        <taxon>Teleostei</taxon>
        <taxon>Neoteleostei</taxon>
        <taxon>Acanthomorphata</taxon>
        <taxon>Eupercaria</taxon>
        <taxon>Perciformes</taxon>
        <taxon>Cottioidei</taxon>
        <taxon>Cottales</taxon>
        <taxon>Liparidae</taxon>
        <taxon>Liparis</taxon>
    </lineage>
</organism>
<sequence length="148" mass="15950">MDEVMDIKEILGGQAEGRLSLREGQTFSSITVPISSRVFSSVGDGFTAELTDVRLGGPIIGSPPRLLHEASIATYISCQLREAPEPDLHQASQEQVVPTLDPMMHSSSEDKPAIRKGGDLSSRYFAFWSSCSSDSCSSSSWALATIKL</sequence>
<keyword evidence="1" id="KW-0675">Receptor</keyword>
<dbReference type="EMBL" id="SRLO01000093">
    <property type="protein sequence ID" value="TNN76416.1"/>
    <property type="molecule type" value="Genomic_DNA"/>
</dbReference>
<accession>A0A4Z2IEQ6</accession>
<protein>
    <submittedName>
        <fullName evidence="1">G-protein coupled receptor 98</fullName>
    </submittedName>
</protein>
<comment type="caution">
    <text evidence="1">The sequence shown here is derived from an EMBL/GenBank/DDBJ whole genome shotgun (WGS) entry which is preliminary data.</text>
</comment>
<reference evidence="1 2" key="1">
    <citation type="submission" date="2019-03" db="EMBL/GenBank/DDBJ databases">
        <title>First draft genome of Liparis tanakae, snailfish: a comprehensive survey of snailfish specific genes.</title>
        <authorList>
            <person name="Kim W."/>
            <person name="Song I."/>
            <person name="Jeong J.-H."/>
            <person name="Kim D."/>
            <person name="Kim S."/>
            <person name="Ryu S."/>
            <person name="Song J.Y."/>
            <person name="Lee S.K."/>
        </authorList>
    </citation>
    <scope>NUCLEOTIDE SEQUENCE [LARGE SCALE GENOMIC DNA]</scope>
    <source>
        <tissue evidence="1">Muscle</tissue>
    </source>
</reference>
<dbReference type="Proteomes" id="UP000314294">
    <property type="component" value="Unassembled WGS sequence"/>
</dbReference>
<evidence type="ECO:0000313" key="1">
    <source>
        <dbReference type="EMBL" id="TNN76416.1"/>
    </source>
</evidence>